<comment type="caution">
    <text evidence="2">The sequence shown here is derived from an EMBL/GenBank/DDBJ whole genome shotgun (WGS) entry which is preliminary data.</text>
</comment>
<gene>
    <name evidence="2" type="ORF">Taro_039612</name>
</gene>
<evidence type="ECO:0000313" key="2">
    <source>
        <dbReference type="EMBL" id="MQM06788.1"/>
    </source>
</evidence>
<proteinExistence type="predicted"/>
<evidence type="ECO:0000256" key="1">
    <source>
        <dbReference type="SAM" id="MobiDB-lite"/>
    </source>
</evidence>
<evidence type="ECO:0000313" key="3">
    <source>
        <dbReference type="Proteomes" id="UP000652761"/>
    </source>
</evidence>
<organism evidence="2 3">
    <name type="scientific">Colocasia esculenta</name>
    <name type="common">Wild taro</name>
    <name type="synonym">Arum esculentum</name>
    <dbReference type="NCBI Taxonomy" id="4460"/>
    <lineage>
        <taxon>Eukaryota</taxon>
        <taxon>Viridiplantae</taxon>
        <taxon>Streptophyta</taxon>
        <taxon>Embryophyta</taxon>
        <taxon>Tracheophyta</taxon>
        <taxon>Spermatophyta</taxon>
        <taxon>Magnoliopsida</taxon>
        <taxon>Liliopsida</taxon>
        <taxon>Araceae</taxon>
        <taxon>Aroideae</taxon>
        <taxon>Colocasieae</taxon>
        <taxon>Colocasia</taxon>
    </lineage>
</organism>
<dbReference type="EMBL" id="NMUH01003711">
    <property type="protein sequence ID" value="MQM06788.1"/>
    <property type="molecule type" value="Genomic_DNA"/>
</dbReference>
<dbReference type="AlphaFoldDB" id="A0A843WJE9"/>
<keyword evidence="3" id="KW-1185">Reference proteome</keyword>
<dbReference type="Proteomes" id="UP000652761">
    <property type="component" value="Unassembled WGS sequence"/>
</dbReference>
<feature type="compositionally biased region" description="Basic residues" evidence="1">
    <location>
        <begin position="69"/>
        <end position="80"/>
    </location>
</feature>
<protein>
    <submittedName>
        <fullName evidence="2">Uncharacterized protein</fullName>
    </submittedName>
</protein>
<name>A0A843WJE9_COLES</name>
<sequence>MHERRGDLSRSSRDGALGRVKQHIATGYPVAVQVTVVRPGATGELAGLPRFGIGNAAARAVAFTMRPQSRPRHSRYRGASRRRDNKGDPVLGYNQLVDHVGIHGQRSLTEALNKDSLVQQKEYPAESLSKSRES</sequence>
<reference evidence="2" key="1">
    <citation type="submission" date="2017-07" db="EMBL/GenBank/DDBJ databases">
        <title>Taro Niue Genome Assembly and Annotation.</title>
        <authorList>
            <person name="Atibalentja N."/>
            <person name="Keating K."/>
            <person name="Fields C.J."/>
        </authorList>
    </citation>
    <scope>NUCLEOTIDE SEQUENCE</scope>
    <source>
        <strain evidence="2">Niue_2</strain>
        <tissue evidence="2">Leaf</tissue>
    </source>
</reference>
<accession>A0A843WJE9</accession>
<feature type="non-terminal residue" evidence="2">
    <location>
        <position position="1"/>
    </location>
</feature>
<feature type="region of interest" description="Disordered" evidence="1">
    <location>
        <begin position="66"/>
        <end position="90"/>
    </location>
</feature>